<dbReference type="AlphaFoldDB" id="A0A7L4ZDU8"/>
<dbReference type="PANTHER" id="PTHR21666">
    <property type="entry name" value="PEPTIDASE-RELATED"/>
    <property type="match status" value="1"/>
</dbReference>
<keyword evidence="2" id="KW-0378">Hydrolase</keyword>
<dbReference type="Proteomes" id="UP000464657">
    <property type="component" value="Chromosome"/>
</dbReference>
<dbReference type="GO" id="GO:0004222">
    <property type="term" value="F:metalloendopeptidase activity"/>
    <property type="evidence" value="ECO:0007669"/>
    <property type="project" value="TreeGrafter"/>
</dbReference>
<gene>
    <name evidence="2" type="primary">nlpD</name>
    <name evidence="2" type="ORF">IMCC3317_01510</name>
</gene>
<dbReference type="InterPro" id="IPR016047">
    <property type="entry name" value="M23ase_b-sheet_dom"/>
</dbReference>
<dbReference type="InterPro" id="IPR050570">
    <property type="entry name" value="Cell_wall_metabolism_enzyme"/>
</dbReference>
<dbReference type="CDD" id="cd12797">
    <property type="entry name" value="M23_peptidase"/>
    <property type="match status" value="1"/>
</dbReference>
<dbReference type="SUPFAM" id="SSF51261">
    <property type="entry name" value="Duplicated hybrid motif"/>
    <property type="match status" value="1"/>
</dbReference>
<reference evidence="2 3" key="1">
    <citation type="journal article" date="2013" name="Int. J. Syst. Evol. Microbiol.">
        <title>Kordia antarctica sp. nov., isolated from Antarctic seawater.</title>
        <authorList>
            <person name="Baek K."/>
            <person name="Choi A."/>
            <person name="Kang I."/>
            <person name="Lee K."/>
            <person name="Cho J.C."/>
        </authorList>
    </citation>
    <scope>NUCLEOTIDE SEQUENCE [LARGE SCALE GENOMIC DNA]</scope>
    <source>
        <strain evidence="2 3">IMCC3317</strain>
    </source>
</reference>
<keyword evidence="3" id="KW-1185">Reference proteome</keyword>
<evidence type="ECO:0000259" key="1">
    <source>
        <dbReference type="Pfam" id="PF01551"/>
    </source>
</evidence>
<protein>
    <submittedName>
        <fullName evidence="2">Murein hydrolase activator NlpD</fullName>
    </submittedName>
</protein>
<feature type="domain" description="M23ase beta-sheet core" evidence="1">
    <location>
        <begin position="95"/>
        <end position="177"/>
    </location>
</feature>
<dbReference type="PANTHER" id="PTHR21666:SF270">
    <property type="entry name" value="MUREIN HYDROLASE ACTIVATOR ENVC"/>
    <property type="match status" value="1"/>
</dbReference>
<dbReference type="Gene3D" id="2.70.70.10">
    <property type="entry name" value="Glucose Permease (Domain IIA)"/>
    <property type="match status" value="1"/>
</dbReference>
<dbReference type="InterPro" id="IPR011055">
    <property type="entry name" value="Dup_hybrid_motif"/>
</dbReference>
<evidence type="ECO:0000313" key="3">
    <source>
        <dbReference type="Proteomes" id="UP000464657"/>
    </source>
</evidence>
<evidence type="ECO:0000313" key="2">
    <source>
        <dbReference type="EMBL" id="QHI34807.1"/>
    </source>
</evidence>
<dbReference type="EMBL" id="CP019288">
    <property type="protein sequence ID" value="QHI34807.1"/>
    <property type="molecule type" value="Genomic_DNA"/>
</dbReference>
<name>A0A7L4ZDU8_9FLAO</name>
<dbReference type="RefSeq" id="WP_160127595.1">
    <property type="nucleotide sequence ID" value="NZ_CP019288.1"/>
</dbReference>
<organism evidence="2 3">
    <name type="scientific">Kordia antarctica</name>
    <dbReference type="NCBI Taxonomy" id="1218801"/>
    <lineage>
        <taxon>Bacteria</taxon>
        <taxon>Pseudomonadati</taxon>
        <taxon>Bacteroidota</taxon>
        <taxon>Flavobacteriia</taxon>
        <taxon>Flavobacteriales</taxon>
        <taxon>Flavobacteriaceae</taxon>
        <taxon>Kordia</taxon>
    </lineage>
</organism>
<dbReference type="Pfam" id="PF01551">
    <property type="entry name" value="Peptidase_M23"/>
    <property type="match status" value="1"/>
</dbReference>
<sequence length="206" mass="22846">MKQFVFILCLCLFSCTETTKSSASIAENTIQKTNEPQNPLVFFDSIFKQKPSYKASDFDFPVGKPNANGYYNAQKFTVNNHLGDDWNGKNGGNTDLGDPIYAIGNGYVNFSENIGGGWGNVIRIIHQYKNNYYESLYAHCDKISVKKGSFVTKGTQIGTIGNANGAYFAHLHLEIRDSILMDIGGGYSENTTGYLNPTTFIKSNRK</sequence>
<dbReference type="KEGG" id="kan:IMCC3317_01510"/>
<proteinExistence type="predicted"/>
<accession>A0A7L4ZDU8</accession>
<dbReference type="OrthoDB" id="1188206at2"/>